<feature type="transmembrane region" description="Helical" evidence="1">
    <location>
        <begin position="244"/>
        <end position="265"/>
    </location>
</feature>
<protein>
    <submittedName>
        <fullName evidence="4">Hypothetical_protein</fullName>
    </submittedName>
</protein>
<keyword evidence="5" id="KW-1185">Reference proteome</keyword>
<organism evidence="3">
    <name type="scientific">Hexamita inflata</name>
    <dbReference type="NCBI Taxonomy" id="28002"/>
    <lineage>
        <taxon>Eukaryota</taxon>
        <taxon>Metamonada</taxon>
        <taxon>Diplomonadida</taxon>
        <taxon>Hexamitidae</taxon>
        <taxon>Hexamitinae</taxon>
        <taxon>Hexamita</taxon>
    </lineage>
</organism>
<feature type="signal peptide" evidence="2">
    <location>
        <begin position="1"/>
        <end position="18"/>
    </location>
</feature>
<keyword evidence="2" id="KW-0732">Signal</keyword>
<keyword evidence="1" id="KW-0812">Transmembrane</keyword>
<sequence>MRFFLCLKFGWFLVPVEERLQYCCRHYVSLQRRDVGIIVDEILRSNRQSLVLTFFHISVKLISGRKQLDIRFRAAFPKWPDPRIYVTRAAKLLHSVKSAPVPHYKSRGQKLYETEEVAVLPNQSLHSQSGFQRLRNYGPRHLLCCPVRDGQFDVGNAKLTWQLMMDVVFLSIISTQQICYICRFPVSYKLKPNFLQILAENKDKLALFRIIIINLKFLQNTQNFRVFHHKNTFFSVIIIFKTDLFHFNMFWVSINIRILIVIFIVNQRWNKIQYDVTIYTKSIIIVHILDLHHILE</sequence>
<evidence type="ECO:0000256" key="2">
    <source>
        <dbReference type="SAM" id="SignalP"/>
    </source>
</evidence>
<keyword evidence="1" id="KW-1133">Transmembrane helix</keyword>
<evidence type="ECO:0000313" key="5">
    <source>
        <dbReference type="Proteomes" id="UP001642409"/>
    </source>
</evidence>
<keyword evidence="1" id="KW-0472">Membrane</keyword>
<proteinExistence type="predicted"/>
<comment type="caution">
    <text evidence="3">The sequence shown here is derived from an EMBL/GenBank/DDBJ whole genome shotgun (WGS) entry which is preliminary data.</text>
</comment>
<dbReference type="AlphaFoldDB" id="A0AA86US84"/>
<evidence type="ECO:0000313" key="3">
    <source>
        <dbReference type="EMBL" id="CAI9969670.1"/>
    </source>
</evidence>
<dbReference type="EMBL" id="CATOUU010001064">
    <property type="protein sequence ID" value="CAI9969670.1"/>
    <property type="molecule type" value="Genomic_DNA"/>
</dbReference>
<reference evidence="3" key="1">
    <citation type="submission" date="2023-06" db="EMBL/GenBank/DDBJ databases">
        <authorList>
            <person name="Kurt Z."/>
        </authorList>
    </citation>
    <scope>NUCLEOTIDE SEQUENCE</scope>
</reference>
<gene>
    <name evidence="4" type="ORF">HINF_LOCUS16234</name>
    <name evidence="3" type="ORF">HINF_LOCUS57315</name>
</gene>
<dbReference type="EMBL" id="CAXDID020000040">
    <property type="protein sequence ID" value="CAL5999488.1"/>
    <property type="molecule type" value="Genomic_DNA"/>
</dbReference>
<name>A0AA86US84_9EUKA</name>
<feature type="chain" id="PRO_5041694107" evidence="2">
    <location>
        <begin position="19"/>
        <end position="296"/>
    </location>
</feature>
<reference evidence="4 5" key="2">
    <citation type="submission" date="2024-07" db="EMBL/GenBank/DDBJ databases">
        <authorList>
            <person name="Akdeniz Z."/>
        </authorList>
    </citation>
    <scope>NUCLEOTIDE SEQUENCE [LARGE SCALE GENOMIC DNA]</scope>
</reference>
<evidence type="ECO:0000256" key="1">
    <source>
        <dbReference type="SAM" id="Phobius"/>
    </source>
</evidence>
<evidence type="ECO:0000313" key="4">
    <source>
        <dbReference type="EMBL" id="CAL5999488.1"/>
    </source>
</evidence>
<accession>A0AA86US84</accession>
<dbReference type="Proteomes" id="UP001642409">
    <property type="component" value="Unassembled WGS sequence"/>
</dbReference>